<comment type="caution">
    <text evidence="2">The sequence shown here is derived from an EMBL/GenBank/DDBJ whole genome shotgun (WGS) entry which is preliminary data.</text>
</comment>
<evidence type="ECO:0000313" key="3">
    <source>
        <dbReference type="Proteomes" id="UP000473681"/>
    </source>
</evidence>
<proteinExistence type="predicted"/>
<dbReference type="Proteomes" id="UP000473681">
    <property type="component" value="Unassembled WGS sequence"/>
</dbReference>
<name>A0A846K1H1_CLOBO</name>
<dbReference type="AlphaFoldDB" id="A0A846K1H1"/>
<accession>A0A846K1H1</accession>
<reference evidence="2 3" key="1">
    <citation type="submission" date="2019-04" db="EMBL/GenBank/DDBJ databases">
        <title>Genome sequencing of Clostridium botulinum Groups I-IV and Clostridium butyricum.</title>
        <authorList>
            <person name="Brunt J."/>
            <person name="Van Vliet A.H.M."/>
            <person name="Stringer S.C."/>
            <person name="Carter A.T."/>
            <person name="Peck M.W."/>
        </authorList>
    </citation>
    <scope>NUCLEOTIDE SEQUENCE [LARGE SCALE GENOMIC DNA]</scope>
    <source>
        <strain evidence="2 3">CB-K-33E</strain>
    </source>
</reference>
<evidence type="ECO:0000256" key="1">
    <source>
        <dbReference type="SAM" id="Coils"/>
    </source>
</evidence>
<dbReference type="EMBL" id="SWVK01000011">
    <property type="protein sequence ID" value="NFN35293.1"/>
    <property type="molecule type" value="Genomic_DNA"/>
</dbReference>
<protein>
    <submittedName>
        <fullName evidence="2">Uncharacterized protein</fullName>
    </submittedName>
</protein>
<feature type="coiled-coil region" evidence="1">
    <location>
        <begin position="19"/>
        <end position="46"/>
    </location>
</feature>
<sequence length="70" mass="8236">MEDEIKELKDQIIQLNQFNQSTIEVLEKLGNRIKELSEEIISIKYNQNNKNASITKKNELDEITDLLFKV</sequence>
<dbReference type="RefSeq" id="WP_265859179.1">
    <property type="nucleotide sequence ID" value="NZ_CP070936.1"/>
</dbReference>
<evidence type="ECO:0000313" key="2">
    <source>
        <dbReference type="EMBL" id="NFN35293.1"/>
    </source>
</evidence>
<gene>
    <name evidence="2" type="ORF">FDB51_09145</name>
</gene>
<keyword evidence="1" id="KW-0175">Coiled coil</keyword>
<organism evidence="2 3">
    <name type="scientific">Clostridium botulinum</name>
    <dbReference type="NCBI Taxonomy" id="1491"/>
    <lineage>
        <taxon>Bacteria</taxon>
        <taxon>Bacillati</taxon>
        <taxon>Bacillota</taxon>
        <taxon>Clostridia</taxon>
        <taxon>Eubacteriales</taxon>
        <taxon>Clostridiaceae</taxon>
        <taxon>Clostridium</taxon>
    </lineage>
</organism>